<evidence type="ECO:0000313" key="13">
    <source>
        <dbReference type="Proteomes" id="UP000046393"/>
    </source>
</evidence>
<feature type="region of interest" description="Disordered" evidence="10">
    <location>
        <begin position="431"/>
        <end position="458"/>
    </location>
</feature>
<keyword evidence="13" id="KW-1185">Reference proteome</keyword>
<dbReference type="InterPro" id="IPR051139">
    <property type="entry name" value="Mediator_complx_sub13"/>
</dbReference>
<evidence type="ECO:0000256" key="4">
    <source>
        <dbReference type="ARBA" id="ARBA00022491"/>
    </source>
</evidence>
<evidence type="ECO:0000256" key="1">
    <source>
        <dbReference type="ARBA" id="ARBA00004123"/>
    </source>
</evidence>
<keyword evidence="5 9" id="KW-0805">Transcription regulation</keyword>
<feature type="region of interest" description="Disordered" evidence="10">
    <location>
        <begin position="590"/>
        <end position="643"/>
    </location>
</feature>
<dbReference type="WBParaSite" id="SMUV_0000722201-mRNA-1">
    <property type="protein sequence ID" value="SMUV_0000722201-mRNA-1"/>
    <property type="gene ID" value="SMUV_0000722201"/>
</dbReference>
<evidence type="ECO:0000313" key="14">
    <source>
        <dbReference type="WBParaSite" id="SMUV_0000722201-mRNA-1"/>
    </source>
</evidence>
<evidence type="ECO:0000256" key="8">
    <source>
        <dbReference type="ARBA" id="ARBA00023242"/>
    </source>
</evidence>
<name>A0A158R5L0_9BILA</name>
<feature type="compositionally biased region" description="Low complexity" evidence="10">
    <location>
        <begin position="590"/>
        <end position="604"/>
    </location>
</feature>
<sequence>MGTNGASLEDCHTNVFALTELNGLKWKCVTTPLSHRGWISIDQDPVLSAYAKCLQAGILCAWRRQPSQMHSTLAQIPLPDYRIDVVKELWVFWYSQDEPELLAQYTSHLSCFVSFVSGAENGRGNLANAGIPYEIRTLYFKALHNLIERFVVIFTISLIKSGYVRIGRYFVRPYDVPSSDRLQCLPRKKGDESMLSYILGISFNFFVHGENIVCTCVSVQKQPAIFRLSPAHLELKKPQPVILGPWSLRAHLIPKRNADFRTNNASSQLSERTASAEHGGLTPNANAKSEYKTGVAQYDNQQQTRPQGFFEYENSTSFPETNEGIPKVEKLWSDWELYFGLCDEMKSSEPLQNKSQTNNFINDNSTTGKRLPKMVLVDVDGVRMWFPSSLIVVQSEDDLLLKAEEGESSNDEQDSISTNIKREVPDSFFSETATNSENNSLSSASLRPSASFVRKKRRNHHDIGVQHLPKSRRNLMYNSMVNGSRAAQRYLEEACILPPYIRRRDSVETLPSLIGSKSEDDAKWNLTDGLRGVECSVEQHSYCPCHLENSLRTPIPRNTVSSCAKTFSSNDSNTKRSSKWFKVPFHLRSSKSSTSFSSPSATFSNDLKHDRSSPDWTYDHNSRNSSLNATKGRPDPFESSGDCGSVSPIYRRLSKPLPSTNKKSLSLFEDSKIKKIGVPFFGKDMKAAGSTASNSQIILPNSAMYSHCMSFLQKDSELASENTVAVNDCSMNALSFFQLIKKNRTVSGKRKICNNRSLGALDMLFMTTGRKAKLAFTYSEDWKYKEFFEPEDFNFEIDAPEMKEGYSHEELEKMLGEDAVRDLNVAKINMSRTLSSTYETDFDSHLTATAATLGVVSAFSSNCSPSSTAPVIDAEGMAVTDSVHLSPPASNERVEPVSMSSTLSGPVTNNLLARVGGPPSVGDYKIYPTPPSVDAIQSQQFSPQSMVIQSTSCNPVTTGVYTNTVMQCAGLNQLPISGTVIPRSLRSCASIADQFRDNLVDVKDEIIEEIPHEYQGKFLNQMAEKLPLFGKTIVMRVVLCGKYGSNFKDELSFSKGTYFDKRRQAFLSFTARLKRKHISATPFYHPFREEHKARGSRLALCDRIRGQFNNSFSAQAIGVGAQSNAHGPICMTSTANPMSGVIHPLVNSSINSNLIMHPSRSQPHHAQPSIMNQYGTGFVNSKMMSSSNQVGGVAHSNANMPVPPQGLGLSSNQTSMLGSGGHSGIDIVIPRGAVHGNMVPQYSQSRNYSTDSQLSTSLEPPPSFSEAISSQYCPSGPSGVGNNIGMTSVRSPAPPSVYGSSPQMMRQNSFLNTNANPVVLSVSRPLQNLVHSSMNSSLGGTLFNQHNANIPESSVLRSAATVPQHPEGNSLALAILLQDTVLDLHYDSAFDACPLCSCNGNIRTKELGMYITPPEILRQSSSLQSAVVNRPTSGFYINNNATQNCNCGFSAIRHRYLSMKAGLFPEDAIEATDITDTQNQPVIPHTLWFDPISKKDIDFIALLCEHTLVHDLSGFLDHVSLFATQCQRAVKCEQADGDRFKKMEYIVSDVDQRELPLVFQAACEVACMEMNCRRPRPDFQSVLWHDWGVQVSYFALIRKFSIANEMYEPREAECLAVLNEIGPVLEETLRKARSAQMGGSNNIVEGPLTWRHFDRKSLKTGTGIEDDSVPEPIPNILAASEKDAISISPQALRLWEKMLLEPYDQPKDVLYIAVVPDNNMCVEKSKKYFDDLSRLYEQCRFGRHLPFVKDTLRDGFLRVPTRVPVTTPNDFLKQIERHITNGASLIAKLNTYMQYVENELSEVVNKNPYIFSRDSYRALLIEHQAIFCFTVQNASSSSATANCVSIAGSNVGSGNNIVSNSTITGNINDQMPPPTLMVNVPSGNNVPNISTGSSNGVSHGDNSLTEVYLCFVLPYVIRFSGLLSAMPNISGPSPVSSLNCTVDSLTPANAAVDASSQSSAAAPPQIPEQIAEGFAKDEPGSLPHVIVLYLVNPFLVGADESPLVARVVTVALMRAFTALLDHIDLHHRPQLQMEIIGLQTILDYTGTTVDILKDECGQLNGFDQGRMEKTLNERLNSIDAMKTVAFSVYTQSRILLPDVVGSILPTSMTRFGPASAMNDLLEKLRKNENPVFYKVPSKPFILAPPPPVVLRPNNEVMQISTEETVLFVSYCLIGLDFLAAAVTDHQGHLLDNCLINLRVKPDHKRGNLRYKQSTQIRDSLYRLWSYILGTLATGTKNWRLVIGKVGRIGHGEFKFWTQLLSKSYLKQVPSRMKQACRPCHQMPGTAEVPGVLSACLVSLEPEPNLRVFSSSFQHDERFAKNARYRSLNTPDDASCTHILVFPTSPELNLDHQGGAGGNDYDDFSIVMEAEIPEEFSAIIKSEDLNPNAAGQSSGMRLAGNTGIPTEYTDVFENQPLAAGYYISTAPASELPEWFWSACPSAKRRNPVHLKSSLHLNTNNVQQGDDIALSAKGSETCQHQLDSQSTVDVLRYVLEMYNALSWLNVDLVTGERRSCLPVHIQALMRLCSTVDRLIN</sequence>
<evidence type="ECO:0000256" key="10">
    <source>
        <dbReference type="SAM" id="MobiDB-lite"/>
    </source>
</evidence>
<accession>A0A158R5L0</accession>
<dbReference type="GO" id="GO:0016592">
    <property type="term" value="C:mediator complex"/>
    <property type="evidence" value="ECO:0007669"/>
    <property type="project" value="InterPro"/>
</dbReference>
<feature type="compositionally biased region" description="Basic and acidic residues" evidence="10">
    <location>
        <begin position="606"/>
        <end position="622"/>
    </location>
</feature>
<protein>
    <recommendedName>
        <fullName evidence="3 9">Mediator of RNA polymerase II transcription subunit 13</fullName>
    </recommendedName>
</protein>
<dbReference type="PANTHER" id="PTHR48249">
    <property type="entry name" value="MEDIATOR OF RNA POLYMERASE II TRANSCRIPTION SUBUNIT 13"/>
    <property type="match status" value="1"/>
</dbReference>
<comment type="function">
    <text evidence="9">Component of the Mediator complex, a coactivator involved in regulated transcription of nearly all RNA polymerase II-dependent genes. Mediator functions as a bridge to convey information from gene-specific regulatory proteins to the basal RNA polymerase II transcription machinery. Mediator is recruited to promoters by direct interactions with regulatory proteins and serves as a scaffold for the assembly of a functional preinitiation complex with RNA polymerase II and the general transcription factors.</text>
</comment>
<dbReference type="PANTHER" id="PTHR48249:SF3">
    <property type="entry name" value="MEDIATOR OF RNA POLYMERASE II TRANSCRIPTION SUBUNIT 13"/>
    <property type="match status" value="1"/>
</dbReference>
<dbReference type="InterPro" id="IPR009401">
    <property type="entry name" value="Med13_C"/>
</dbReference>
<feature type="domain" description="Mediator complex subunit Med13 C-terminal" evidence="11">
    <location>
        <begin position="2137"/>
        <end position="2522"/>
    </location>
</feature>
<dbReference type="GO" id="GO:0003713">
    <property type="term" value="F:transcription coactivator activity"/>
    <property type="evidence" value="ECO:0007669"/>
    <property type="project" value="TreeGrafter"/>
</dbReference>
<dbReference type="STRING" id="451379.A0A158R5L0"/>
<proteinExistence type="inferred from homology"/>
<comment type="similarity">
    <text evidence="2 9">Belongs to the Mediator complex subunit 13 family.</text>
</comment>
<organism evidence="13 14">
    <name type="scientific">Syphacia muris</name>
    <dbReference type="NCBI Taxonomy" id="451379"/>
    <lineage>
        <taxon>Eukaryota</taxon>
        <taxon>Metazoa</taxon>
        <taxon>Ecdysozoa</taxon>
        <taxon>Nematoda</taxon>
        <taxon>Chromadorea</taxon>
        <taxon>Rhabditida</taxon>
        <taxon>Spirurina</taxon>
        <taxon>Oxyuridomorpha</taxon>
        <taxon>Oxyuroidea</taxon>
        <taxon>Oxyuridae</taxon>
        <taxon>Syphacia</taxon>
    </lineage>
</organism>
<feature type="compositionally biased region" description="Polar residues" evidence="10">
    <location>
        <begin position="1242"/>
        <end position="1258"/>
    </location>
</feature>
<comment type="subcellular location">
    <subcellularLocation>
        <location evidence="1 9">Nucleus</location>
    </subcellularLocation>
</comment>
<evidence type="ECO:0000256" key="5">
    <source>
        <dbReference type="ARBA" id="ARBA00023015"/>
    </source>
</evidence>
<evidence type="ECO:0000256" key="2">
    <source>
        <dbReference type="ARBA" id="ARBA00009354"/>
    </source>
</evidence>
<evidence type="ECO:0000256" key="9">
    <source>
        <dbReference type="RuleBase" id="RU364134"/>
    </source>
</evidence>
<reference evidence="14" key="1">
    <citation type="submission" date="2016-04" db="UniProtKB">
        <authorList>
            <consortium name="WormBaseParasite"/>
        </authorList>
    </citation>
    <scope>IDENTIFICATION</scope>
</reference>
<keyword evidence="6 9" id="KW-0010">Activator</keyword>
<feature type="compositionally biased region" description="Polar residues" evidence="10">
    <location>
        <begin position="261"/>
        <end position="273"/>
    </location>
</feature>
<feature type="region of interest" description="Disordered" evidence="10">
    <location>
        <begin position="261"/>
        <end position="287"/>
    </location>
</feature>
<keyword evidence="4 9" id="KW-0678">Repressor</keyword>
<dbReference type="GO" id="GO:0045944">
    <property type="term" value="P:positive regulation of transcription by RNA polymerase II"/>
    <property type="evidence" value="ECO:0007669"/>
    <property type="project" value="TreeGrafter"/>
</dbReference>
<evidence type="ECO:0000256" key="3">
    <source>
        <dbReference type="ARBA" id="ARBA00019618"/>
    </source>
</evidence>
<evidence type="ECO:0000256" key="6">
    <source>
        <dbReference type="ARBA" id="ARBA00023159"/>
    </source>
</evidence>
<dbReference type="Pfam" id="PF06333">
    <property type="entry name" value="Med13_C"/>
    <property type="match status" value="1"/>
</dbReference>
<dbReference type="InterPro" id="IPR041285">
    <property type="entry name" value="MID_MedPIWI"/>
</dbReference>
<dbReference type="Pfam" id="PF18296">
    <property type="entry name" value="MID_MedPIWI"/>
    <property type="match status" value="1"/>
</dbReference>
<keyword evidence="7 9" id="KW-0804">Transcription</keyword>
<feature type="compositionally biased region" description="Low complexity" evidence="10">
    <location>
        <begin position="431"/>
        <end position="451"/>
    </location>
</feature>
<evidence type="ECO:0000259" key="11">
    <source>
        <dbReference type="Pfam" id="PF06333"/>
    </source>
</evidence>
<comment type="subunit">
    <text evidence="9">Component of the Mediator complex.</text>
</comment>
<feature type="domain" description="MID" evidence="12">
    <location>
        <begin position="1707"/>
        <end position="2093"/>
    </location>
</feature>
<keyword evidence="8 9" id="KW-0539">Nucleus</keyword>
<evidence type="ECO:0000259" key="12">
    <source>
        <dbReference type="Pfam" id="PF18296"/>
    </source>
</evidence>
<dbReference type="Proteomes" id="UP000046393">
    <property type="component" value="Unplaced"/>
</dbReference>
<feature type="region of interest" description="Disordered" evidence="10">
    <location>
        <begin position="1242"/>
        <end position="1268"/>
    </location>
</feature>
<evidence type="ECO:0000256" key="7">
    <source>
        <dbReference type="ARBA" id="ARBA00023163"/>
    </source>
</evidence>